<reference evidence="4" key="1">
    <citation type="submission" date="2020-10" db="EMBL/GenBank/DDBJ databases">
        <authorList>
            <person name="Gilroy R."/>
        </authorList>
    </citation>
    <scope>NUCLEOTIDE SEQUENCE</scope>
    <source>
        <strain evidence="4">G3-3990</strain>
    </source>
</reference>
<dbReference type="InterPro" id="IPR001650">
    <property type="entry name" value="Helicase_C-like"/>
</dbReference>
<dbReference type="CDD" id="cd18793">
    <property type="entry name" value="SF2_C_SNF"/>
    <property type="match status" value="1"/>
</dbReference>
<dbReference type="GO" id="GO:0004386">
    <property type="term" value="F:helicase activity"/>
    <property type="evidence" value="ECO:0007669"/>
    <property type="project" value="UniProtKB-KW"/>
</dbReference>
<organism evidence="4 5">
    <name type="scientific">Candidatus Gallipaludibacter merdavium</name>
    <dbReference type="NCBI Taxonomy" id="2840839"/>
    <lineage>
        <taxon>Bacteria</taxon>
        <taxon>Pseudomonadati</taxon>
        <taxon>Bacteroidota</taxon>
        <taxon>Bacteroidia</taxon>
        <taxon>Bacteroidales</taxon>
        <taxon>Candidatus Gallipaludibacter</taxon>
    </lineage>
</organism>
<dbReference type="AlphaFoldDB" id="A0A9D9HUZ8"/>
<accession>A0A9D9HUZ8</accession>
<evidence type="ECO:0000256" key="1">
    <source>
        <dbReference type="ARBA" id="ARBA00022801"/>
    </source>
</evidence>
<keyword evidence="4" id="KW-0347">Helicase</keyword>
<dbReference type="SMART" id="SM00487">
    <property type="entry name" value="DEXDc"/>
    <property type="match status" value="1"/>
</dbReference>
<protein>
    <submittedName>
        <fullName evidence="4">Helicase</fullName>
    </submittedName>
</protein>
<dbReference type="PROSITE" id="PS51192">
    <property type="entry name" value="HELICASE_ATP_BIND_1"/>
    <property type="match status" value="1"/>
</dbReference>
<dbReference type="PANTHER" id="PTHR45766">
    <property type="entry name" value="DNA ANNEALING HELICASE AND ENDONUCLEASE ZRANB3 FAMILY MEMBER"/>
    <property type="match status" value="1"/>
</dbReference>
<dbReference type="Gene3D" id="3.40.50.10810">
    <property type="entry name" value="Tandem AAA-ATPase domain"/>
    <property type="match status" value="1"/>
</dbReference>
<dbReference type="InterPro" id="IPR014001">
    <property type="entry name" value="Helicase_ATP-bd"/>
</dbReference>
<dbReference type="Gene3D" id="3.40.50.300">
    <property type="entry name" value="P-loop containing nucleotide triphosphate hydrolases"/>
    <property type="match status" value="1"/>
</dbReference>
<proteinExistence type="predicted"/>
<dbReference type="PANTHER" id="PTHR45766:SF6">
    <property type="entry name" value="SWI_SNF-RELATED MATRIX-ASSOCIATED ACTIN-DEPENDENT REGULATOR OF CHROMATIN SUBFAMILY A-LIKE PROTEIN 1"/>
    <property type="match status" value="1"/>
</dbReference>
<dbReference type="PROSITE" id="PS51194">
    <property type="entry name" value="HELICASE_CTER"/>
    <property type="match status" value="1"/>
</dbReference>
<evidence type="ECO:0000313" key="5">
    <source>
        <dbReference type="Proteomes" id="UP000823641"/>
    </source>
</evidence>
<dbReference type="Proteomes" id="UP000823641">
    <property type="component" value="Unassembled WGS sequence"/>
</dbReference>
<dbReference type="InterPro" id="IPR006935">
    <property type="entry name" value="Helicase/UvrB_N"/>
</dbReference>
<evidence type="ECO:0000313" key="4">
    <source>
        <dbReference type="EMBL" id="MBO8460388.1"/>
    </source>
</evidence>
<dbReference type="GO" id="GO:0003677">
    <property type="term" value="F:DNA binding"/>
    <property type="evidence" value="ECO:0007669"/>
    <property type="project" value="InterPro"/>
</dbReference>
<evidence type="ECO:0000259" key="2">
    <source>
        <dbReference type="PROSITE" id="PS51192"/>
    </source>
</evidence>
<reference evidence="4" key="2">
    <citation type="journal article" date="2021" name="PeerJ">
        <title>Extensive microbial diversity within the chicken gut microbiome revealed by metagenomics and culture.</title>
        <authorList>
            <person name="Gilroy R."/>
            <person name="Ravi A."/>
            <person name="Getino M."/>
            <person name="Pursley I."/>
            <person name="Horton D.L."/>
            <person name="Alikhan N.F."/>
            <person name="Baker D."/>
            <person name="Gharbi K."/>
            <person name="Hall N."/>
            <person name="Watson M."/>
            <person name="Adriaenssens E.M."/>
            <person name="Foster-Nyarko E."/>
            <person name="Jarju S."/>
            <person name="Secka A."/>
            <person name="Antonio M."/>
            <person name="Oren A."/>
            <person name="Chaudhuri R.R."/>
            <person name="La Ragione R."/>
            <person name="Hildebrand F."/>
            <person name="Pallen M.J."/>
        </authorList>
    </citation>
    <scope>NUCLEOTIDE SEQUENCE</scope>
    <source>
        <strain evidence="4">G3-3990</strain>
    </source>
</reference>
<dbReference type="Pfam" id="PF04851">
    <property type="entry name" value="ResIII"/>
    <property type="match status" value="1"/>
</dbReference>
<name>A0A9D9HUZ8_9BACT</name>
<feature type="domain" description="Helicase C-terminal" evidence="3">
    <location>
        <begin position="690"/>
        <end position="879"/>
    </location>
</feature>
<gene>
    <name evidence="4" type="ORF">IAA73_08670</name>
</gene>
<evidence type="ECO:0000259" key="3">
    <source>
        <dbReference type="PROSITE" id="PS51194"/>
    </source>
</evidence>
<dbReference type="InterPro" id="IPR027417">
    <property type="entry name" value="P-loop_NTPase"/>
</dbReference>
<dbReference type="Pfam" id="PF00271">
    <property type="entry name" value="Helicase_C"/>
    <property type="match status" value="1"/>
</dbReference>
<keyword evidence="1" id="KW-0378">Hydrolase</keyword>
<dbReference type="SUPFAM" id="SSF52540">
    <property type="entry name" value="P-loop containing nucleoside triphosphate hydrolases"/>
    <property type="match status" value="2"/>
</dbReference>
<dbReference type="Gene3D" id="3.30.870.10">
    <property type="entry name" value="Endonuclease Chain A"/>
    <property type="match status" value="1"/>
</dbReference>
<comment type="caution">
    <text evidence="4">The sequence shown here is derived from an EMBL/GenBank/DDBJ whole genome shotgun (WGS) entry which is preliminary data.</text>
</comment>
<dbReference type="GO" id="GO:0016787">
    <property type="term" value="F:hydrolase activity"/>
    <property type="evidence" value="ECO:0007669"/>
    <property type="project" value="UniProtKB-KW"/>
</dbReference>
<sequence length="1097" mass="126978">MSTKFFNNGLGNTLFDKLKGIASEMATFDRFLAVVGFFRSSGYFKLRKELGDISEIKILVGINIDDIFRKHNKALLMLADEDKAKEIYHKSFKEDIVNAQYTPEVEKGILQMCEDLASGRLQMRIHATKNLHAKFYLCLPQNHSEHSDGWVIMGSSNISDAGLGIKQPPQYELNVALKDFDDVKYCSDEFWTLWKEAIPLSASDIDHYRQKTYLGYQPTPYELYIKVLIDTFGDQVEDDFSIQLPDGVKDLKYQKDAVIQGYQMLMQHNGLFLADVVGLGKTMIATMIAKRFVEANGKNTNILIIYPPALEDNWKNAFKLFGIYKKAQFITNGSLSKILEGRNQYKDKEEFDLIIVDEAHGFRSDSSGKYDELQKICKSPRANWGLLKSSQKKVMLLSATPLNNRPDDLQNQLLLFQNSQSCTIDGVPNLKAFFAPLIHDYKKLMRERDQRDVTAEVDKIYEQIRNKVIDKVTVRRTRNNILNDPDYRADIQSQGIIFPNILPPNELEYVMDADTSNRFYETLKQLTDGKSDNNPEGQGLHYARYRAVEFLKPEHRHKYRNAVHIGQTLAGIYRVHMVKRLESSFYAFKKSLQTLLRITTDMIKMFDENKVIIAPDLKVKDLQVKNMELDEIIEYALAKGYVAEDILFTADAFTPDFLQMLHHDRIILEQLNAEWEQETKDPKFDKFRENLTQNFFNKDINPSGKLVLFSESVDTLHYLYERLTRDIGRRDVLMVTAANRNRLTQTIKENFDANFGSASMHYNIIITSDVLAEGVNLHRSNVIVNYDSPWNATRLMQRIGRVNRIGSLAPNIYNYMFYPSKQGDKEIQLYKNALVKLQGFHSAFGEDAQIYSREEIVKEFQMFDSNVKDSIDKKIALLREVRELYNHDRKLYHKIKALPMKSRVMRHTGKHSGKSVIFVSSSVKTEFYLANSKGIEVIDFLEAVKYLKAQPEEQPVPFSNEEQHYRHVNSALARYTAEYVEAADTSSINRTDLDKISLEANKFLRTIKQICADSELKTQCDVLIGYINEGIYAQLPRYLKTLSREYRNNRTKIKQDEYLLQNKISELLDEYQTMNREQRHEAHDISNPQIIISESFK</sequence>
<keyword evidence="4" id="KW-0547">Nucleotide-binding</keyword>
<dbReference type="EMBL" id="JADIMG010000084">
    <property type="protein sequence ID" value="MBO8460388.1"/>
    <property type="molecule type" value="Genomic_DNA"/>
</dbReference>
<dbReference type="InterPro" id="IPR049730">
    <property type="entry name" value="SNF2/RAD54-like_C"/>
</dbReference>
<dbReference type="CDD" id="cd09178">
    <property type="entry name" value="PLDc_N_Snf2_like"/>
    <property type="match status" value="1"/>
</dbReference>
<feature type="domain" description="Helicase ATP-binding" evidence="2">
    <location>
        <begin position="262"/>
        <end position="419"/>
    </location>
</feature>
<dbReference type="GO" id="GO:0005524">
    <property type="term" value="F:ATP binding"/>
    <property type="evidence" value="ECO:0007669"/>
    <property type="project" value="InterPro"/>
</dbReference>
<keyword evidence="4" id="KW-0067">ATP-binding</keyword>
<dbReference type="SMART" id="SM00490">
    <property type="entry name" value="HELICc"/>
    <property type="match status" value="1"/>
</dbReference>
<dbReference type="InterPro" id="IPR038718">
    <property type="entry name" value="SNF2-like_sf"/>
</dbReference>